<evidence type="ECO:0000313" key="8">
    <source>
        <dbReference type="EMBL" id="KAG9247314.1"/>
    </source>
</evidence>
<dbReference type="SUPFAM" id="SSF57701">
    <property type="entry name" value="Zn2/Cys6 DNA-binding domain"/>
    <property type="match status" value="1"/>
</dbReference>
<dbReference type="GO" id="GO:0043565">
    <property type="term" value="F:sequence-specific DNA binding"/>
    <property type="evidence" value="ECO:0007669"/>
    <property type="project" value="TreeGrafter"/>
</dbReference>
<proteinExistence type="predicted"/>
<dbReference type="Proteomes" id="UP000887226">
    <property type="component" value="Unassembled WGS sequence"/>
</dbReference>
<organism evidence="8 9">
    <name type="scientific">Calycina marina</name>
    <dbReference type="NCBI Taxonomy" id="1763456"/>
    <lineage>
        <taxon>Eukaryota</taxon>
        <taxon>Fungi</taxon>
        <taxon>Dikarya</taxon>
        <taxon>Ascomycota</taxon>
        <taxon>Pezizomycotina</taxon>
        <taxon>Leotiomycetes</taxon>
        <taxon>Helotiales</taxon>
        <taxon>Pezizellaceae</taxon>
        <taxon>Calycina</taxon>
    </lineage>
</organism>
<keyword evidence="3" id="KW-0238">DNA-binding</keyword>
<dbReference type="GO" id="GO:0008270">
    <property type="term" value="F:zinc ion binding"/>
    <property type="evidence" value="ECO:0007669"/>
    <property type="project" value="InterPro"/>
</dbReference>
<keyword evidence="5" id="KW-0539">Nucleus</keyword>
<evidence type="ECO:0000256" key="3">
    <source>
        <dbReference type="ARBA" id="ARBA00023125"/>
    </source>
</evidence>
<evidence type="ECO:0000256" key="1">
    <source>
        <dbReference type="ARBA" id="ARBA00004123"/>
    </source>
</evidence>
<sequence length="322" mass="35304">MAKPRITVTPENRQRVLRACDGCKRSRQKCDGEFPCSRCQHGPRPQPCTFKSAGRRAPESYRKAARKPDVPNAEQTLGRASARVIQLQALGNSASPHTAAARDNDFRAPAQFVHHDSPNGNSPDRVRQRQVPAWHLGPAPVETSNQPEGIPDYLNRPGCIPDNGLMGMNSYYTGLFSQPEGISANDLIGMNSYYTGLFSRPGDIPDGVSDNGLMGMNSYYTALPPSSQQMIVVRHQGENRHLRMGLQQQQQDPPLSMDDLLVMPGVIPAQNSTPIFCNGPPSIGPDVLDVFEAYGANIPSHPQSFPQDPPRGHNQYPYLGIN</sequence>
<comment type="caution">
    <text evidence="8">The sequence shown here is derived from an EMBL/GenBank/DDBJ whole genome shotgun (WGS) entry which is preliminary data.</text>
</comment>
<reference evidence="8" key="1">
    <citation type="journal article" date="2021" name="IMA Fungus">
        <title>Genomic characterization of three marine fungi, including Emericellopsis atlantica sp. nov. with signatures of a generalist lifestyle and marine biomass degradation.</title>
        <authorList>
            <person name="Hagestad O.C."/>
            <person name="Hou L."/>
            <person name="Andersen J.H."/>
            <person name="Hansen E.H."/>
            <person name="Altermark B."/>
            <person name="Li C."/>
            <person name="Kuhnert E."/>
            <person name="Cox R.J."/>
            <person name="Crous P.W."/>
            <person name="Spatafora J.W."/>
            <person name="Lail K."/>
            <person name="Amirebrahimi M."/>
            <person name="Lipzen A."/>
            <person name="Pangilinan J."/>
            <person name="Andreopoulos W."/>
            <person name="Hayes R.D."/>
            <person name="Ng V."/>
            <person name="Grigoriev I.V."/>
            <person name="Jackson S.A."/>
            <person name="Sutton T.D.S."/>
            <person name="Dobson A.D.W."/>
            <person name="Rama T."/>
        </authorList>
    </citation>
    <scope>NUCLEOTIDE SEQUENCE</scope>
    <source>
        <strain evidence="8">TRa3180A</strain>
    </source>
</reference>
<dbReference type="GO" id="GO:0000981">
    <property type="term" value="F:DNA-binding transcription factor activity, RNA polymerase II-specific"/>
    <property type="evidence" value="ECO:0007669"/>
    <property type="project" value="InterPro"/>
</dbReference>
<evidence type="ECO:0000256" key="6">
    <source>
        <dbReference type="SAM" id="MobiDB-lite"/>
    </source>
</evidence>
<dbReference type="Pfam" id="PF00172">
    <property type="entry name" value="Zn_clus"/>
    <property type="match status" value="1"/>
</dbReference>
<evidence type="ECO:0000259" key="7">
    <source>
        <dbReference type="PROSITE" id="PS50048"/>
    </source>
</evidence>
<dbReference type="GO" id="GO:0045944">
    <property type="term" value="P:positive regulation of transcription by RNA polymerase II"/>
    <property type="evidence" value="ECO:0007669"/>
    <property type="project" value="TreeGrafter"/>
</dbReference>
<dbReference type="Gene3D" id="4.10.240.10">
    <property type="entry name" value="Zn(2)-C6 fungal-type DNA-binding domain"/>
    <property type="match status" value="1"/>
</dbReference>
<keyword evidence="2" id="KW-0805">Transcription regulation</keyword>
<feature type="domain" description="Zn(2)-C6 fungal-type" evidence="7">
    <location>
        <begin position="19"/>
        <end position="50"/>
    </location>
</feature>
<protein>
    <recommendedName>
        <fullName evidence="7">Zn(2)-C6 fungal-type domain-containing protein</fullName>
    </recommendedName>
</protein>
<dbReference type="PANTHER" id="PTHR47540">
    <property type="entry name" value="THIAMINE REPRESSIBLE GENES REGULATORY PROTEIN THI5"/>
    <property type="match status" value="1"/>
</dbReference>
<keyword evidence="9" id="KW-1185">Reference proteome</keyword>
<evidence type="ECO:0000313" key="9">
    <source>
        <dbReference type="Proteomes" id="UP000887226"/>
    </source>
</evidence>
<keyword evidence="4" id="KW-0804">Transcription</keyword>
<dbReference type="CDD" id="cd00067">
    <property type="entry name" value="GAL4"/>
    <property type="match status" value="1"/>
</dbReference>
<dbReference type="SMART" id="SM00066">
    <property type="entry name" value="GAL4"/>
    <property type="match status" value="1"/>
</dbReference>
<name>A0A9P7Z8D5_9HELO</name>
<dbReference type="PROSITE" id="PS00463">
    <property type="entry name" value="ZN2_CY6_FUNGAL_1"/>
    <property type="match status" value="1"/>
</dbReference>
<evidence type="ECO:0000256" key="4">
    <source>
        <dbReference type="ARBA" id="ARBA00023163"/>
    </source>
</evidence>
<gene>
    <name evidence="8" type="ORF">BJ878DRAFT_201789</name>
</gene>
<dbReference type="GO" id="GO:0005634">
    <property type="term" value="C:nucleus"/>
    <property type="evidence" value="ECO:0007669"/>
    <property type="project" value="UniProtKB-SubCell"/>
</dbReference>
<evidence type="ECO:0000256" key="5">
    <source>
        <dbReference type="ARBA" id="ARBA00023242"/>
    </source>
</evidence>
<accession>A0A9P7Z8D5</accession>
<evidence type="ECO:0000256" key="2">
    <source>
        <dbReference type="ARBA" id="ARBA00023015"/>
    </source>
</evidence>
<dbReference type="EMBL" id="MU253776">
    <property type="protein sequence ID" value="KAG9247314.1"/>
    <property type="molecule type" value="Genomic_DNA"/>
</dbReference>
<dbReference type="InterPro" id="IPR051711">
    <property type="entry name" value="Stress_Response_Reg"/>
</dbReference>
<dbReference type="OrthoDB" id="47007at2759"/>
<dbReference type="InterPro" id="IPR036864">
    <property type="entry name" value="Zn2-C6_fun-type_DNA-bd_sf"/>
</dbReference>
<comment type="subcellular location">
    <subcellularLocation>
        <location evidence="1">Nucleus</location>
    </subcellularLocation>
</comment>
<dbReference type="PANTHER" id="PTHR47540:SF2">
    <property type="entry name" value="ZN(II)2CYS6 TRANSCRIPTION FACTOR (EUROFUNG)"/>
    <property type="match status" value="1"/>
</dbReference>
<dbReference type="InterPro" id="IPR001138">
    <property type="entry name" value="Zn2Cys6_DnaBD"/>
</dbReference>
<dbReference type="PROSITE" id="PS50048">
    <property type="entry name" value="ZN2_CY6_FUNGAL_2"/>
    <property type="match status" value="1"/>
</dbReference>
<dbReference type="AlphaFoldDB" id="A0A9P7Z8D5"/>
<feature type="region of interest" description="Disordered" evidence="6">
    <location>
        <begin position="299"/>
        <end position="322"/>
    </location>
</feature>